<accession>A0A2R6WBT0</accession>
<evidence type="ECO:0000313" key="3">
    <source>
        <dbReference type="Proteomes" id="UP000244005"/>
    </source>
</evidence>
<name>A0A2R6WBT0_MARPO</name>
<protein>
    <submittedName>
        <fullName evidence="2">Uncharacterized protein</fullName>
    </submittedName>
</protein>
<feature type="region of interest" description="Disordered" evidence="1">
    <location>
        <begin position="86"/>
        <end position="226"/>
    </location>
</feature>
<dbReference type="AlphaFoldDB" id="A0A2R6WBT0"/>
<gene>
    <name evidence="2" type="ORF">MARPO_0113s0033</name>
</gene>
<dbReference type="Proteomes" id="UP000244005">
    <property type="component" value="Unassembled WGS sequence"/>
</dbReference>
<dbReference type="Gramene" id="Mp1g02850.1">
    <property type="protein sequence ID" value="Mp1g02850.1.cds1"/>
    <property type="gene ID" value="Mp1g02850"/>
</dbReference>
<sequence>MLPTRPRIFLLSLGCNQTASTRQTRLSVHASRSLARSDLFACCWLAPWIFPVGTQSRGPRVPTQKNTSRPEIHATNDLHRHRDSLHFHHHHHHHRAMCAPRPPSLPNEHRDLTPKKSMAQHRHGSRPSEQCPRRITSFRSLSPPCPSRLSACLPARPPARPRGGWPPVGPAPSRARLSSVPNEDTQERLRGQGGAPRVLVVDRARGGDLGQGQGQQSAERAGVPVP</sequence>
<feature type="compositionally biased region" description="Basic residues" evidence="1">
    <location>
        <begin position="87"/>
        <end position="96"/>
    </location>
</feature>
<feature type="compositionally biased region" description="Low complexity" evidence="1">
    <location>
        <begin position="139"/>
        <end position="154"/>
    </location>
</feature>
<proteinExistence type="predicted"/>
<evidence type="ECO:0000256" key="1">
    <source>
        <dbReference type="SAM" id="MobiDB-lite"/>
    </source>
</evidence>
<keyword evidence="3" id="KW-1185">Reference proteome</keyword>
<reference evidence="3" key="1">
    <citation type="journal article" date="2017" name="Cell">
        <title>Insights into land plant evolution garnered from the Marchantia polymorpha genome.</title>
        <authorList>
            <person name="Bowman J.L."/>
            <person name="Kohchi T."/>
            <person name="Yamato K.T."/>
            <person name="Jenkins J."/>
            <person name="Shu S."/>
            <person name="Ishizaki K."/>
            <person name="Yamaoka S."/>
            <person name="Nishihama R."/>
            <person name="Nakamura Y."/>
            <person name="Berger F."/>
            <person name="Adam C."/>
            <person name="Aki S.S."/>
            <person name="Althoff F."/>
            <person name="Araki T."/>
            <person name="Arteaga-Vazquez M.A."/>
            <person name="Balasubrmanian S."/>
            <person name="Barry K."/>
            <person name="Bauer D."/>
            <person name="Boehm C.R."/>
            <person name="Briginshaw L."/>
            <person name="Caballero-Perez J."/>
            <person name="Catarino B."/>
            <person name="Chen F."/>
            <person name="Chiyoda S."/>
            <person name="Chovatia M."/>
            <person name="Davies K.M."/>
            <person name="Delmans M."/>
            <person name="Demura T."/>
            <person name="Dierschke T."/>
            <person name="Dolan L."/>
            <person name="Dorantes-Acosta A.E."/>
            <person name="Eklund D.M."/>
            <person name="Florent S.N."/>
            <person name="Flores-Sandoval E."/>
            <person name="Fujiyama A."/>
            <person name="Fukuzawa H."/>
            <person name="Galik B."/>
            <person name="Grimanelli D."/>
            <person name="Grimwood J."/>
            <person name="Grossniklaus U."/>
            <person name="Hamada T."/>
            <person name="Haseloff J."/>
            <person name="Hetherington A.J."/>
            <person name="Higo A."/>
            <person name="Hirakawa Y."/>
            <person name="Hundley H.N."/>
            <person name="Ikeda Y."/>
            <person name="Inoue K."/>
            <person name="Inoue S.I."/>
            <person name="Ishida S."/>
            <person name="Jia Q."/>
            <person name="Kakita M."/>
            <person name="Kanazawa T."/>
            <person name="Kawai Y."/>
            <person name="Kawashima T."/>
            <person name="Kennedy M."/>
            <person name="Kinose K."/>
            <person name="Kinoshita T."/>
            <person name="Kohara Y."/>
            <person name="Koide E."/>
            <person name="Komatsu K."/>
            <person name="Kopischke S."/>
            <person name="Kubo M."/>
            <person name="Kyozuka J."/>
            <person name="Lagercrantz U."/>
            <person name="Lin S.S."/>
            <person name="Lindquist E."/>
            <person name="Lipzen A.M."/>
            <person name="Lu C.W."/>
            <person name="De Luna E."/>
            <person name="Martienssen R.A."/>
            <person name="Minamino N."/>
            <person name="Mizutani M."/>
            <person name="Mizutani M."/>
            <person name="Mochizuki N."/>
            <person name="Monte I."/>
            <person name="Mosher R."/>
            <person name="Nagasaki H."/>
            <person name="Nakagami H."/>
            <person name="Naramoto S."/>
            <person name="Nishitani K."/>
            <person name="Ohtani M."/>
            <person name="Okamoto T."/>
            <person name="Okumura M."/>
            <person name="Phillips J."/>
            <person name="Pollak B."/>
            <person name="Reinders A."/>
            <person name="Rovekamp M."/>
            <person name="Sano R."/>
            <person name="Sawa S."/>
            <person name="Schmid M.W."/>
            <person name="Shirakawa M."/>
            <person name="Solano R."/>
            <person name="Spunde A."/>
            <person name="Suetsugu N."/>
            <person name="Sugano S."/>
            <person name="Sugiyama A."/>
            <person name="Sun R."/>
            <person name="Suzuki Y."/>
            <person name="Takenaka M."/>
            <person name="Takezawa D."/>
            <person name="Tomogane H."/>
            <person name="Tsuzuki M."/>
            <person name="Ueda T."/>
            <person name="Umeda M."/>
            <person name="Ward J.M."/>
            <person name="Watanabe Y."/>
            <person name="Yazaki K."/>
            <person name="Yokoyama R."/>
            <person name="Yoshitake Y."/>
            <person name="Yotsui I."/>
            <person name="Zachgo S."/>
            <person name="Schmutz J."/>
        </authorList>
    </citation>
    <scope>NUCLEOTIDE SEQUENCE [LARGE SCALE GENOMIC DNA]</scope>
    <source>
        <strain evidence="3">Tak-1</strain>
    </source>
</reference>
<evidence type="ECO:0000313" key="2">
    <source>
        <dbReference type="EMBL" id="PTQ31298.1"/>
    </source>
</evidence>
<organism evidence="2 3">
    <name type="scientific">Marchantia polymorpha</name>
    <name type="common">Common liverwort</name>
    <name type="synonym">Marchantia aquatica</name>
    <dbReference type="NCBI Taxonomy" id="3197"/>
    <lineage>
        <taxon>Eukaryota</taxon>
        <taxon>Viridiplantae</taxon>
        <taxon>Streptophyta</taxon>
        <taxon>Embryophyta</taxon>
        <taxon>Marchantiophyta</taxon>
        <taxon>Marchantiopsida</taxon>
        <taxon>Marchantiidae</taxon>
        <taxon>Marchantiales</taxon>
        <taxon>Marchantiaceae</taxon>
        <taxon>Marchantia</taxon>
    </lineage>
</organism>
<dbReference type="EMBL" id="KZ772785">
    <property type="protein sequence ID" value="PTQ31298.1"/>
    <property type="molecule type" value="Genomic_DNA"/>
</dbReference>